<dbReference type="InterPro" id="IPR036515">
    <property type="entry name" value="Transposase_17_sf"/>
</dbReference>
<evidence type="ECO:0000313" key="2">
    <source>
        <dbReference type="Proteomes" id="UP000516093"/>
    </source>
</evidence>
<evidence type="ECO:0000313" key="1">
    <source>
        <dbReference type="EMBL" id="QNP51849.1"/>
    </source>
</evidence>
<dbReference type="GO" id="GO:0004803">
    <property type="term" value="F:transposase activity"/>
    <property type="evidence" value="ECO:0007669"/>
    <property type="project" value="InterPro"/>
</dbReference>
<organism evidence="1 2">
    <name type="scientific">Hymenobacter qilianensis</name>
    <dbReference type="NCBI Taxonomy" id="1385715"/>
    <lineage>
        <taxon>Bacteria</taxon>
        <taxon>Pseudomonadati</taxon>
        <taxon>Bacteroidota</taxon>
        <taxon>Cytophagia</taxon>
        <taxon>Cytophagales</taxon>
        <taxon>Hymenobacteraceae</taxon>
        <taxon>Hymenobacter</taxon>
    </lineage>
</organism>
<name>A0A7H0GU83_9BACT</name>
<dbReference type="Gene3D" id="3.30.70.1290">
    <property type="entry name" value="Transposase IS200-like"/>
    <property type="match status" value="1"/>
</dbReference>
<protein>
    <submittedName>
        <fullName evidence="1">Transposase</fullName>
    </submittedName>
</protein>
<dbReference type="Proteomes" id="UP000516093">
    <property type="component" value="Chromosome"/>
</dbReference>
<keyword evidence="2" id="KW-1185">Reference proteome</keyword>
<dbReference type="GO" id="GO:0006313">
    <property type="term" value="P:DNA transposition"/>
    <property type="evidence" value="ECO:0007669"/>
    <property type="project" value="InterPro"/>
</dbReference>
<dbReference type="EMBL" id="CP060784">
    <property type="protein sequence ID" value="QNP51849.1"/>
    <property type="molecule type" value="Genomic_DNA"/>
</dbReference>
<dbReference type="RefSeq" id="WP_187732118.1">
    <property type="nucleotide sequence ID" value="NZ_BMFN01000002.1"/>
</dbReference>
<dbReference type="GO" id="GO:0003677">
    <property type="term" value="F:DNA binding"/>
    <property type="evidence" value="ECO:0007669"/>
    <property type="project" value="InterPro"/>
</dbReference>
<gene>
    <name evidence="1" type="ORF">H9L05_18190</name>
</gene>
<dbReference type="AlphaFoldDB" id="A0A7H0GU83"/>
<reference evidence="1 2" key="1">
    <citation type="submission" date="2020-08" db="EMBL/GenBank/DDBJ databases">
        <title>Genome sequence of Hymenobacter qilianensis JCM 19763T.</title>
        <authorList>
            <person name="Hyun D.-W."/>
            <person name="Bae J.-W."/>
        </authorList>
    </citation>
    <scope>NUCLEOTIDE SEQUENCE [LARGE SCALE GENOMIC DNA]</scope>
    <source>
        <strain evidence="1 2">JCM 19763</strain>
    </source>
</reference>
<accession>A0A7H0GU83</accession>
<sequence length="107" mass="12726">MKWSLNHYCRSSSKAIQENEQESRREWMLWMFERAGQRNAHNEQCQFWQQDNHTIELRSNQLQVQRLGYLHRNPVVAGFVDVPEDFLYSSARSYADRPGLLDVLLIG</sequence>
<proteinExistence type="predicted"/>
<dbReference type="KEGG" id="hqi:H9L05_18190"/>